<dbReference type="InterPro" id="IPR006927">
    <property type="entry name" value="DUF639"/>
</dbReference>
<feature type="transmembrane region" description="Helical" evidence="2">
    <location>
        <begin position="565"/>
        <end position="595"/>
    </location>
</feature>
<dbReference type="Pfam" id="PF04842">
    <property type="entry name" value="DUF639"/>
    <property type="match status" value="1"/>
</dbReference>
<gene>
    <name evidence="3" type="ORF">VNO80_03292</name>
</gene>
<dbReference type="AlphaFoldDB" id="A0AAN9NWI3"/>
<dbReference type="Proteomes" id="UP001374584">
    <property type="component" value="Unassembled WGS sequence"/>
</dbReference>
<reference evidence="3 4" key="1">
    <citation type="submission" date="2024-01" db="EMBL/GenBank/DDBJ databases">
        <title>The genomes of 5 underutilized Papilionoideae crops provide insights into root nodulation and disease resistanc.</title>
        <authorList>
            <person name="Jiang F."/>
        </authorList>
    </citation>
    <scope>NUCLEOTIDE SEQUENCE [LARGE SCALE GENOMIC DNA]</scope>
    <source>
        <strain evidence="3">JINMINGXINNONG_FW02</strain>
        <tissue evidence="3">Leaves</tissue>
    </source>
</reference>
<accession>A0AAN9NWI3</accession>
<keyword evidence="2" id="KW-0812">Transmembrane</keyword>
<name>A0AAN9NWI3_PHACN</name>
<protein>
    <submittedName>
        <fullName evidence="3">Uncharacterized protein</fullName>
    </submittedName>
</protein>
<evidence type="ECO:0000256" key="2">
    <source>
        <dbReference type="SAM" id="Phobius"/>
    </source>
</evidence>
<proteinExistence type="predicted"/>
<keyword evidence="2" id="KW-1133">Transmembrane helix</keyword>
<organism evidence="3 4">
    <name type="scientific">Phaseolus coccineus</name>
    <name type="common">Scarlet runner bean</name>
    <name type="synonym">Phaseolus multiflorus</name>
    <dbReference type="NCBI Taxonomy" id="3886"/>
    <lineage>
        <taxon>Eukaryota</taxon>
        <taxon>Viridiplantae</taxon>
        <taxon>Streptophyta</taxon>
        <taxon>Embryophyta</taxon>
        <taxon>Tracheophyta</taxon>
        <taxon>Spermatophyta</taxon>
        <taxon>Magnoliopsida</taxon>
        <taxon>eudicotyledons</taxon>
        <taxon>Gunneridae</taxon>
        <taxon>Pentapetalae</taxon>
        <taxon>rosids</taxon>
        <taxon>fabids</taxon>
        <taxon>Fabales</taxon>
        <taxon>Fabaceae</taxon>
        <taxon>Papilionoideae</taxon>
        <taxon>50 kb inversion clade</taxon>
        <taxon>NPAAA clade</taxon>
        <taxon>indigoferoid/millettioid clade</taxon>
        <taxon>Phaseoleae</taxon>
        <taxon>Phaseolus</taxon>
    </lineage>
</organism>
<sequence>MLALHGHYNVANDEPVHVSPSFLLLLDQTFRFSVPLCIHIILHRERERQRQKSLEGKTATQVMAMKLKYVSSIAEDVIHRCAQKLDTSVETLVEDFEGGWKPEMGDYCIKLVEFCSGKAVNEMRHNIEGNINDGSFSRLTYDMMLAWERPSSLDEEHTESIAKEKEETKEEKKITKNTTEEQDDIPLFYSDIMPLLVNDEPNVGEDAFVWLGSLVPLVADVANGRFTFETLTASTGYRLHFPAYDKFLKEMAKCIRHLQKQAKPNGVELAEDEYILHVDGTVVSQRVVRHIGTTSWPGRLTLTNYSLYFEASGVIKYEDALKIDLSKNVEQSVNPAATGPWGAHLYDKAIAYDSADLSETVVLEFPELTSSTRRDHWLALVREIIFLHKFLSKYQIKNPAQTWEMHARTMLGIIRLHAAREMLRISPPVPTKFLIFSLYNEIPKGDFVLEELADSLNKSNNSQSCSASAILSSMNISKTIASDVITDKASQADESVYDVDGSPTLETAIQESREEEREILIAKATTEELKEEGVIDSVLVITELLKPLKIVVPWFQQIFSWERPLLTLVVLAVSLMITYMEWVGKAFAGLLIWAIRKMLEARKNKIYEKCNEIVISRSSMSSDQSTMESIVSAQQGLYTVHEMMQIANIAMLKIWSILISKADKHAKLVMVAMGGLAILLAVIPFKFFLMGLIIQSFTMTLGKPSETGNRRLREWWDAIPIVSIRVVDDDPNTGDHTLAY</sequence>
<evidence type="ECO:0000313" key="4">
    <source>
        <dbReference type="Proteomes" id="UP001374584"/>
    </source>
</evidence>
<keyword evidence="2" id="KW-0472">Membrane</keyword>
<comment type="caution">
    <text evidence="3">The sequence shown here is derived from an EMBL/GenBank/DDBJ whole genome shotgun (WGS) entry which is preliminary data.</text>
</comment>
<evidence type="ECO:0000313" key="3">
    <source>
        <dbReference type="EMBL" id="KAK7377859.1"/>
    </source>
</evidence>
<dbReference type="PANTHER" id="PTHR31860">
    <property type="entry name" value="HEAT-INDUCIBLE TRANSCRIPTION REPRESSOR (DUF639)-RELATED"/>
    <property type="match status" value="1"/>
</dbReference>
<feature type="transmembrane region" description="Helical" evidence="2">
    <location>
        <begin position="668"/>
        <end position="694"/>
    </location>
</feature>
<dbReference type="PANTHER" id="PTHR31860:SF5">
    <property type="entry name" value="ARGH (DUF639)"/>
    <property type="match status" value="1"/>
</dbReference>
<feature type="region of interest" description="Disordered" evidence="1">
    <location>
        <begin position="155"/>
        <end position="177"/>
    </location>
</feature>
<keyword evidence="4" id="KW-1185">Reference proteome</keyword>
<feature type="compositionally biased region" description="Basic and acidic residues" evidence="1">
    <location>
        <begin position="155"/>
        <end position="174"/>
    </location>
</feature>
<evidence type="ECO:0000256" key="1">
    <source>
        <dbReference type="SAM" id="MobiDB-lite"/>
    </source>
</evidence>
<dbReference type="EMBL" id="JAYMYR010000002">
    <property type="protein sequence ID" value="KAK7377859.1"/>
    <property type="molecule type" value="Genomic_DNA"/>
</dbReference>